<reference evidence="3" key="1">
    <citation type="journal article" date="2021" name="PeerJ">
        <title>Extensive microbial diversity within the chicken gut microbiome revealed by metagenomics and culture.</title>
        <authorList>
            <person name="Gilroy R."/>
            <person name="Ravi A."/>
            <person name="Getino M."/>
            <person name="Pursley I."/>
            <person name="Horton D.L."/>
            <person name="Alikhan N.F."/>
            <person name="Baker D."/>
            <person name="Gharbi K."/>
            <person name="Hall N."/>
            <person name="Watson M."/>
            <person name="Adriaenssens E.M."/>
            <person name="Foster-Nyarko E."/>
            <person name="Jarju S."/>
            <person name="Secka A."/>
            <person name="Antonio M."/>
            <person name="Oren A."/>
            <person name="Chaudhuri R.R."/>
            <person name="La Ragione R."/>
            <person name="Hildebrand F."/>
            <person name="Pallen M.J."/>
        </authorList>
    </citation>
    <scope>NUCLEOTIDE SEQUENCE</scope>
    <source>
        <strain evidence="3">ChiHecec2B26-446</strain>
    </source>
</reference>
<reference evidence="3" key="2">
    <citation type="submission" date="2021-04" db="EMBL/GenBank/DDBJ databases">
        <authorList>
            <person name="Gilroy R."/>
        </authorList>
    </citation>
    <scope>NUCLEOTIDE SEQUENCE</scope>
    <source>
        <strain evidence="3">ChiHecec2B26-446</strain>
    </source>
</reference>
<dbReference type="GO" id="GO:0003677">
    <property type="term" value="F:DNA binding"/>
    <property type="evidence" value="ECO:0007669"/>
    <property type="project" value="InterPro"/>
</dbReference>
<evidence type="ECO:0000259" key="1">
    <source>
        <dbReference type="Pfam" id="PF01609"/>
    </source>
</evidence>
<dbReference type="InterPro" id="IPR052909">
    <property type="entry name" value="Transposase_6_like"/>
</dbReference>
<dbReference type="PANTHER" id="PTHR46637">
    <property type="entry name" value="TIS1421-TRANSPOSASE PROTEIN A"/>
    <property type="match status" value="1"/>
</dbReference>
<organism evidence="3 4">
    <name type="scientific">Candidatus Desulfovibrio intestinipullorum</name>
    <dbReference type="NCBI Taxonomy" id="2838536"/>
    <lineage>
        <taxon>Bacteria</taxon>
        <taxon>Pseudomonadati</taxon>
        <taxon>Thermodesulfobacteriota</taxon>
        <taxon>Desulfovibrionia</taxon>
        <taxon>Desulfovibrionales</taxon>
        <taxon>Desulfovibrionaceae</taxon>
        <taxon>Desulfovibrio</taxon>
    </lineage>
</organism>
<feature type="domain" description="Transposase IS4-like" evidence="1">
    <location>
        <begin position="98"/>
        <end position="216"/>
    </location>
</feature>
<dbReference type="Proteomes" id="UP000886752">
    <property type="component" value="Unassembled WGS sequence"/>
</dbReference>
<dbReference type="AlphaFoldDB" id="A0A9D1PWT3"/>
<evidence type="ECO:0000313" key="3">
    <source>
        <dbReference type="EMBL" id="HIW01212.1"/>
    </source>
</evidence>
<proteinExistence type="predicted"/>
<gene>
    <name evidence="3" type="ORF">H9894_08495</name>
</gene>
<dbReference type="PANTHER" id="PTHR46637:SF1">
    <property type="entry name" value="BLL5188 PROTEIN"/>
    <property type="match status" value="1"/>
</dbReference>
<sequence>MDAVKAHHRHDITDELLDKIAPLFPNRTGKRGRPAGDNRCFFNAVTWVMRSGAPWRDLPPDYGNWNSIFVKFRRLAKAGFWEKLAATLTDCPDLEWVMIDASHIKVHQHGMGAPGGTEDAGRTKGGINTKIHVAVDSHGMPIRFLITAGNQADCTQGIPLLEDLALQYVLADKGYDTDAIVEYVLSQNAIPVIPPRSNRKEQRDYDKYLYKLRHMVENYWSLQKLGWWPSRVQSCFMARQARKRGRSDGILHPDQLDFWKNQTIFKKLKDGVALQHDM</sequence>
<dbReference type="NCBIfam" id="NF033580">
    <property type="entry name" value="transpos_IS5_3"/>
    <property type="match status" value="1"/>
</dbReference>
<dbReference type="Pfam" id="PF01609">
    <property type="entry name" value="DDE_Tnp_1"/>
    <property type="match status" value="1"/>
</dbReference>
<accession>A0A9D1PWT3</accession>
<dbReference type="InterPro" id="IPR025161">
    <property type="entry name" value="IS402-like_dom"/>
</dbReference>
<evidence type="ECO:0000259" key="2">
    <source>
        <dbReference type="Pfam" id="PF13340"/>
    </source>
</evidence>
<dbReference type="GO" id="GO:0004803">
    <property type="term" value="F:transposase activity"/>
    <property type="evidence" value="ECO:0007669"/>
    <property type="project" value="InterPro"/>
</dbReference>
<feature type="domain" description="Insertion element IS402-like" evidence="2">
    <location>
        <begin position="12"/>
        <end position="84"/>
    </location>
</feature>
<name>A0A9D1PWT3_9BACT</name>
<dbReference type="Pfam" id="PF13340">
    <property type="entry name" value="DUF4096"/>
    <property type="match status" value="1"/>
</dbReference>
<dbReference type="InterPro" id="IPR002559">
    <property type="entry name" value="Transposase_11"/>
</dbReference>
<protein>
    <submittedName>
        <fullName evidence="3">IS5 family transposase</fullName>
    </submittedName>
</protein>
<evidence type="ECO:0000313" key="4">
    <source>
        <dbReference type="Proteomes" id="UP000886752"/>
    </source>
</evidence>
<dbReference type="EMBL" id="DXHV01000075">
    <property type="protein sequence ID" value="HIW01212.1"/>
    <property type="molecule type" value="Genomic_DNA"/>
</dbReference>
<comment type="caution">
    <text evidence="3">The sequence shown here is derived from an EMBL/GenBank/DDBJ whole genome shotgun (WGS) entry which is preliminary data.</text>
</comment>
<dbReference type="GO" id="GO:0006313">
    <property type="term" value="P:DNA transposition"/>
    <property type="evidence" value="ECO:0007669"/>
    <property type="project" value="InterPro"/>
</dbReference>